<dbReference type="AlphaFoldDB" id="A0A3P7JKR9"/>
<proteinExistence type="predicted"/>
<evidence type="ECO:0000313" key="2">
    <source>
        <dbReference type="Proteomes" id="UP000270094"/>
    </source>
</evidence>
<sequence>MCGGGVGGDDAVDIGYRNFNNGEVCRLSGRRDICAVARVNAHATNCGRNLTIVRETLV</sequence>
<evidence type="ECO:0000313" key="1">
    <source>
        <dbReference type="EMBL" id="VDM81343.1"/>
    </source>
</evidence>
<name>A0A3P7JKR9_STRVU</name>
<accession>A0A3P7JKR9</accession>
<dbReference type="EMBL" id="UYYB01112470">
    <property type="protein sequence ID" value="VDM81343.1"/>
    <property type="molecule type" value="Genomic_DNA"/>
</dbReference>
<gene>
    <name evidence="1" type="ORF">SVUK_LOCUS16341</name>
</gene>
<protein>
    <submittedName>
        <fullName evidence="1">Uncharacterized protein</fullName>
    </submittedName>
</protein>
<reference evidence="1 2" key="1">
    <citation type="submission" date="2018-11" db="EMBL/GenBank/DDBJ databases">
        <authorList>
            <consortium name="Pathogen Informatics"/>
        </authorList>
    </citation>
    <scope>NUCLEOTIDE SEQUENCE [LARGE SCALE GENOMIC DNA]</scope>
</reference>
<keyword evidence="2" id="KW-1185">Reference proteome</keyword>
<organism evidence="1 2">
    <name type="scientific">Strongylus vulgaris</name>
    <name type="common">Blood worm</name>
    <dbReference type="NCBI Taxonomy" id="40348"/>
    <lineage>
        <taxon>Eukaryota</taxon>
        <taxon>Metazoa</taxon>
        <taxon>Ecdysozoa</taxon>
        <taxon>Nematoda</taxon>
        <taxon>Chromadorea</taxon>
        <taxon>Rhabditida</taxon>
        <taxon>Rhabditina</taxon>
        <taxon>Rhabditomorpha</taxon>
        <taxon>Strongyloidea</taxon>
        <taxon>Strongylidae</taxon>
        <taxon>Strongylus</taxon>
    </lineage>
</organism>
<dbReference type="Proteomes" id="UP000270094">
    <property type="component" value="Unassembled WGS sequence"/>
</dbReference>